<evidence type="ECO:0000313" key="4">
    <source>
        <dbReference type="Proteomes" id="UP000596063"/>
    </source>
</evidence>
<dbReference type="InterPro" id="IPR010987">
    <property type="entry name" value="Glutathione-S-Trfase_C-like"/>
</dbReference>
<dbReference type="Gene3D" id="1.20.1050.10">
    <property type="match status" value="1"/>
</dbReference>
<organism evidence="3 4">
    <name type="scientific">Spongiibacter nanhainus</name>
    <dbReference type="NCBI Taxonomy" id="2794344"/>
    <lineage>
        <taxon>Bacteria</taxon>
        <taxon>Pseudomonadati</taxon>
        <taxon>Pseudomonadota</taxon>
        <taxon>Gammaproteobacteria</taxon>
        <taxon>Cellvibrionales</taxon>
        <taxon>Spongiibacteraceae</taxon>
        <taxon>Spongiibacter</taxon>
    </lineage>
</organism>
<evidence type="ECO:0000313" key="3">
    <source>
        <dbReference type="EMBL" id="QQD19295.1"/>
    </source>
</evidence>
<dbReference type="KEGG" id="snan:I6N98_05430"/>
<dbReference type="InterPro" id="IPR036282">
    <property type="entry name" value="Glutathione-S-Trfase_C_sf"/>
</dbReference>
<dbReference type="Pfam" id="PF13409">
    <property type="entry name" value="GST_N_2"/>
    <property type="match status" value="1"/>
</dbReference>
<dbReference type="PANTHER" id="PTHR44051">
    <property type="entry name" value="GLUTATHIONE S-TRANSFERASE-RELATED"/>
    <property type="match status" value="1"/>
</dbReference>
<feature type="domain" description="GST N-terminal" evidence="1">
    <location>
        <begin position="1"/>
        <end position="80"/>
    </location>
</feature>
<keyword evidence="4" id="KW-1185">Reference proteome</keyword>
<name>A0A7T4USC0_9GAMM</name>
<dbReference type="GO" id="GO:0016740">
    <property type="term" value="F:transferase activity"/>
    <property type="evidence" value="ECO:0007669"/>
    <property type="project" value="UniProtKB-KW"/>
</dbReference>
<dbReference type="InterPro" id="IPR004045">
    <property type="entry name" value="Glutathione_S-Trfase_N"/>
</dbReference>
<dbReference type="SUPFAM" id="SSF52833">
    <property type="entry name" value="Thioredoxin-like"/>
    <property type="match status" value="1"/>
</dbReference>
<dbReference type="SFLD" id="SFLDG00358">
    <property type="entry name" value="Main_(cytGST)"/>
    <property type="match status" value="1"/>
</dbReference>
<dbReference type="SFLD" id="SFLDG01150">
    <property type="entry name" value="Main.1:_Beta-like"/>
    <property type="match status" value="1"/>
</dbReference>
<keyword evidence="3" id="KW-0808">Transferase</keyword>
<dbReference type="InterPro" id="IPR004046">
    <property type="entry name" value="GST_C"/>
</dbReference>
<evidence type="ECO:0000259" key="1">
    <source>
        <dbReference type="PROSITE" id="PS50404"/>
    </source>
</evidence>
<feature type="domain" description="GST C-terminal" evidence="2">
    <location>
        <begin position="86"/>
        <end position="210"/>
    </location>
</feature>
<dbReference type="SFLD" id="SFLDS00019">
    <property type="entry name" value="Glutathione_Transferase_(cytos"/>
    <property type="match status" value="1"/>
</dbReference>
<evidence type="ECO:0000259" key="2">
    <source>
        <dbReference type="PROSITE" id="PS50405"/>
    </source>
</evidence>
<dbReference type="PROSITE" id="PS50404">
    <property type="entry name" value="GST_NTER"/>
    <property type="match status" value="1"/>
</dbReference>
<dbReference type="EMBL" id="CP066167">
    <property type="protein sequence ID" value="QQD19295.1"/>
    <property type="molecule type" value="Genomic_DNA"/>
</dbReference>
<dbReference type="PROSITE" id="PS50405">
    <property type="entry name" value="GST_CTER"/>
    <property type="match status" value="1"/>
</dbReference>
<proteinExistence type="predicted"/>
<accession>A0A7T4USC0</accession>
<dbReference type="InterPro" id="IPR040079">
    <property type="entry name" value="Glutathione_S-Trfase"/>
</dbReference>
<dbReference type="Gene3D" id="3.40.30.10">
    <property type="entry name" value="Glutaredoxin"/>
    <property type="match status" value="1"/>
</dbReference>
<dbReference type="PANTHER" id="PTHR44051:SF21">
    <property type="entry name" value="GLUTATHIONE S-TRANSFERASE FAMILY PROTEIN"/>
    <property type="match status" value="1"/>
</dbReference>
<gene>
    <name evidence="3" type="ORF">I6N98_05430</name>
</gene>
<protein>
    <submittedName>
        <fullName evidence="3">Glutathione S-transferase family protein</fullName>
    </submittedName>
</protein>
<dbReference type="RefSeq" id="WP_198570780.1">
    <property type="nucleotide sequence ID" value="NZ_CP066167.1"/>
</dbReference>
<dbReference type="Proteomes" id="UP000596063">
    <property type="component" value="Chromosome"/>
</dbReference>
<dbReference type="InterPro" id="IPR036249">
    <property type="entry name" value="Thioredoxin-like_sf"/>
</dbReference>
<dbReference type="SUPFAM" id="SSF47616">
    <property type="entry name" value="GST C-terminal domain-like"/>
    <property type="match status" value="1"/>
</dbReference>
<dbReference type="AlphaFoldDB" id="A0A7T4USC0"/>
<dbReference type="CDD" id="cd03046">
    <property type="entry name" value="GST_N_GTT1_like"/>
    <property type="match status" value="1"/>
</dbReference>
<sequence>MSLTLWHGKDTRSLRALWTLEEMGLDYHLEMVPFPPRLLQPSYLEVNPLGTLPYLIDGDTRMTESSGICHYLVDKYGPTELGLTVEHPEYGNYLNWLYHSDATLTFPQTLYLRYALMEPEERRQPQVAEDYVQWYMSRLRMLDTHLLDHDYLCASRFTIADIAVGYALYLGRTFGLVEAYKPQTEAYFQKLIARPAFQRANSMDLPPTSG</sequence>
<reference evidence="3 4" key="1">
    <citation type="submission" date="2020-12" db="EMBL/GenBank/DDBJ databases">
        <authorList>
            <person name="Shan Y."/>
        </authorList>
    </citation>
    <scope>NUCLEOTIDE SEQUENCE [LARGE SCALE GENOMIC DNA]</scope>
    <source>
        <strain evidence="4">csc3.9</strain>
    </source>
</reference>
<dbReference type="Pfam" id="PF00043">
    <property type="entry name" value="GST_C"/>
    <property type="match status" value="1"/>
</dbReference>